<evidence type="ECO:0000256" key="2">
    <source>
        <dbReference type="ARBA" id="ARBA00022692"/>
    </source>
</evidence>
<keyword evidence="10" id="KW-1185">Reference proteome</keyword>
<dbReference type="EMBL" id="ML992712">
    <property type="protein sequence ID" value="KAF2206741.1"/>
    <property type="molecule type" value="Genomic_DNA"/>
</dbReference>
<evidence type="ECO:0000256" key="5">
    <source>
        <dbReference type="ARBA" id="ARBA00038359"/>
    </source>
</evidence>
<feature type="transmembrane region" description="Helical" evidence="7">
    <location>
        <begin position="239"/>
        <end position="262"/>
    </location>
</feature>
<dbReference type="Pfam" id="PF20684">
    <property type="entry name" value="Fung_rhodopsin"/>
    <property type="match status" value="2"/>
</dbReference>
<keyword evidence="2 7" id="KW-0812">Transmembrane</keyword>
<evidence type="ECO:0000259" key="8">
    <source>
        <dbReference type="Pfam" id="PF20684"/>
    </source>
</evidence>
<feature type="transmembrane region" description="Helical" evidence="7">
    <location>
        <begin position="183"/>
        <end position="209"/>
    </location>
</feature>
<dbReference type="InterPro" id="IPR049326">
    <property type="entry name" value="Rhodopsin_dom_fungi"/>
</dbReference>
<reference evidence="9" key="1">
    <citation type="journal article" date="2020" name="Stud. Mycol.">
        <title>101 Dothideomycetes genomes: a test case for predicting lifestyles and emergence of pathogens.</title>
        <authorList>
            <person name="Haridas S."/>
            <person name="Albert R."/>
            <person name="Binder M."/>
            <person name="Bloem J."/>
            <person name="Labutti K."/>
            <person name="Salamov A."/>
            <person name="Andreopoulos B."/>
            <person name="Baker S."/>
            <person name="Barry K."/>
            <person name="Bills G."/>
            <person name="Bluhm B."/>
            <person name="Cannon C."/>
            <person name="Castanera R."/>
            <person name="Culley D."/>
            <person name="Daum C."/>
            <person name="Ezra D."/>
            <person name="Gonzalez J."/>
            <person name="Henrissat B."/>
            <person name="Kuo A."/>
            <person name="Liang C."/>
            <person name="Lipzen A."/>
            <person name="Lutzoni F."/>
            <person name="Magnuson J."/>
            <person name="Mondo S."/>
            <person name="Nolan M."/>
            <person name="Ohm R."/>
            <person name="Pangilinan J."/>
            <person name="Park H.-J."/>
            <person name="Ramirez L."/>
            <person name="Alfaro M."/>
            <person name="Sun H."/>
            <person name="Tritt A."/>
            <person name="Yoshinaga Y."/>
            <person name="Zwiers L.-H."/>
            <person name="Turgeon B."/>
            <person name="Goodwin S."/>
            <person name="Spatafora J."/>
            <person name="Crous P."/>
            <person name="Grigoriev I."/>
        </authorList>
    </citation>
    <scope>NUCLEOTIDE SEQUENCE</scope>
    <source>
        <strain evidence="9">SCOH1-5</strain>
    </source>
</reference>
<gene>
    <name evidence="9" type="ORF">CERZMDRAFT_103041</name>
</gene>
<name>A0A6A6F2H8_9PEZI</name>
<organism evidence="9 10">
    <name type="scientific">Cercospora zeae-maydis SCOH1-5</name>
    <dbReference type="NCBI Taxonomy" id="717836"/>
    <lineage>
        <taxon>Eukaryota</taxon>
        <taxon>Fungi</taxon>
        <taxon>Dikarya</taxon>
        <taxon>Ascomycota</taxon>
        <taxon>Pezizomycotina</taxon>
        <taxon>Dothideomycetes</taxon>
        <taxon>Dothideomycetidae</taxon>
        <taxon>Mycosphaerellales</taxon>
        <taxon>Mycosphaerellaceae</taxon>
        <taxon>Cercospora</taxon>
    </lineage>
</organism>
<dbReference type="InterPro" id="IPR052337">
    <property type="entry name" value="SAT4-like"/>
</dbReference>
<dbReference type="GO" id="GO:0016020">
    <property type="term" value="C:membrane"/>
    <property type="evidence" value="ECO:0007669"/>
    <property type="project" value="UniProtKB-SubCell"/>
</dbReference>
<evidence type="ECO:0000256" key="3">
    <source>
        <dbReference type="ARBA" id="ARBA00022989"/>
    </source>
</evidence>
<dbReference type="OrthoDB" id="5393606at2759"/>
<feature type="region of interest" description="Disordered" evidence="6">
    <location>
        <begin position="370"/>
        <end position="394"/>
    </location>
</feature>
<feature type="transmembrane region" description="Helical" evidence="7">
    <location>
        <begin position="139"/>
        <end position="163"/>
    </location>
</feature>
<evidence type="ECO:0000256" key="1">
    <source>
        <dbReference type="ARBA" id="ARBA00004141"/>
    </source>
</evidence>
<feature type="transmembrane region" description="Helical" evidence="7">
    <location>
        <begin position="290"/>
        <end position="314"/>
    </location>
</feature>
<dbReference type="Proteomes" id="UP000799539">
    <property type="component" value="Unassembled WGS sequence"/>
</dbReference>
<keyword evidence="4 7" id="KW-0472">Membrane</keyword>
<dbReference type="AlphaFoldDB" id="A0A6A6F2H8"/>
<sequence length="394" mass="43882">MGSYHYVNFASVAAIGIIFPVLGLFALGIRIYGRVKYTRSLDIDDVLIIPAAILVVAAGVGMVIAAQMELVGGHAPSRTFEELMFGKPEHQIMLEKLEYAYWIGHVLVIGFTKLTFLFFSRRIFRGRGTRTAFDYVNWIMIGVVTVWMVAYVFLEIFMCGLNFWAAWDTVYALRNYCMDTFALLTSCAITNWVIDLAIFAIPLVMVGLIRSRKGESTSLNKYQINSLQMTARRKIQASLVFALGLFTVIAGLLRMIIVIQVLENSLQEPMITLLGTELDTTDNEGAISLILFWTYVEIGVGFLVVCLVACGRVFDDASGPVFRKLKSIVSAATSVASRASSRSSLFSERSNDEKEEHRISVSTKVEVVSKDEEKGMPAVPEWLQASRRGTLELD</sequence>
<comment type="subcellular location">
    <subcellularLocation>
        <location evidence="1">Membrane</location>
        <topology evidence="1">Multi-pass membrane protein</topology>
    </subcellularLocation>
</comment>
<feature type="domain" description="Rhodopsin" evidence="8">
    <location>
        <begin position="223"/>
        <end position="314"/>
    </location>
</feature>
<evidence type="ECO:0000256" key="6">
    <source>
        <dbReference type="SAM" id="MobiDB-lite"/>
    </source>
</evidence>
<proteinExistence type="inferred from homology"/>
<evidence type="ECO:0000256" key="7">
    <source>
        <dbReference type="SAM" id="Phobius"/>
    </source>
</evidence>
<comment type="similarity">
    <text evidence="5">Belongs to the SAT4 family.</text>
</comment>
<feature type="transmembrane region" description="Helical" evidence="7">
    <location>
        <begin position="99"/>
        <end position="119"/>
    </location>
</feature>
<protein>
    <recommendedName>
        <fullName evidence="8">Rhodopsin domain-containing protein</fullName>
    </recommendedName>
</protein>
<dbReference type="PANTHER" id="PTHR33048">
    <property type="entry name" value="PTH11-LIKE INTEGRAL MEMBRANE PROTEIN (AFU_ORTHOLOGUE AFUA_5G11245)"/>
    <property type="match status" value="1"/>
</dbReference>
<feature type="domain" description="Rhodopsin" evidence="8">
    <location>
        <begin position="29"/>
        <end position="206"/>
    </location>
</feature>
<dbReference type="PANTHER" id="PTHR33048:SF134">
    <property type="entry name" value="INTEGRAL MEMBRANE PROTEIN"/>
    <property type="match status" value="1"/>
</dbReference>
<evidence type="ECO:0000313" key="9">
    <source>
        <dbReference type="EMBL" id="KAF2206741.1"/>
    </source>
</evidence>
<evidence type="ECO:0000313" key="10">
    <source>
        <dbReference type="Proteomes" id="UP000799539"/>
    </source>
</evidence>
<feature type="transmembrane region" description="Helical" evidence="7">
    <location>
        <begin position="47"/>
        <end position="68"/>
    </location>
</feature>
<evidence type="ECO:0000256" key="4">
    <source>
        <dbReference type="ARBA" id="ARBA00023136"/>
    </source>
</evidence>
<keyword evidence="3 7" id="KW-1133">Transmembrane helix</keyword>
<feature type="transmembrane region" description="Helical" evidence="7">
    <location>
        <begin position="6"/>
        <end position="27"/>
    </location>
</feature>
<accession>A0A6A6F2H8</accession>